<name>A0A2Z7BPI2_9LAMI</name>
<dbReference type="AlphaFoldDB" id="A0A2Z7BPI2"/>
<reference evidence="3 4" key="1">
    <citation type="journal article" date="2015" name="Proc. Natl. Acad. Sci. U.S.A.">
        <title>The resurrection genome of Boea hygrometrica: A blueprint for survival of dehydration.</title>
        <authorList>
            <person name="Xiao L."/>
            <person name="Yang G."/>
            <person name="Zhang L."/>
            <person name="Yang X."/>
            <person name="Zhao S."/>
            <person name="Ji Z."/>
            <person name="Zhou Q."/>
            <person name="Hu M."/>
            <person name="Wang Y."/>
            <person name="Chen M."/>
            <person name="Xu Y."/>
            <person name="Jin H."/>
            <person name="Xiao X."/>
            <person name="Hu G."/>
            <person name="Bao F."/>
            <person name="Hu Y."/>
            <person name="Wan P."/>
            <person name="Li L."/>
            <person name="Deng X."/>
            <person name="Kuang T."/>
            <person name="Xiang C."/>
            <person name="Zhu J.K."/>
            <person name="Oliver M.J."/>
            <person name="He Y."/>
        </authorList>
    </citation>
    <scope>NUCLEOTIDE SEQUENCE [LARGE SCALE GENOMIC DNA]</scope>
    <source>
        <strain evidence="4">cv. XS01</strain>
    </source>
</reference>
<evidence type="ECO:0000313" key="3">
    <source>
        <dbReference type="EMBL" id="KZV33826.1"/>
    </source>
</evidence>
<proteinExistence type="predicted"/>
<feature type="compositionally biased region" description="Acidic residues" evidence="2">
    <location>
        <begin position="119"/>
        <end position="140"/>
    </location>
</feature>
<evidence type="ECO:0000256" key="2">
    <source>
        <dbReference type="SAM" id="MobiDB-lite"/>
    </source>
</evidence>
<accession>A0A2Z7BPI2</accession>
<evidence type="ECO:0000256" key="1">
    <source>
        <dbReference type="SAM" id="Coils"/>
    </source>
</evidence>
<organism evidence="3 4">
    <name type="scientific">Dorcoceras hygrometricum</name>
    <dbReference type="NCBI Taxonomy" id="472368"/>
    <lineage>
        <taxon>Eukaryota</taxon>
        <taxon>Viridiplantae</taxon>
        <taxon>Streptophyta</taxon>
        <taxon>Embryophyta</taxon>
        <taxon>Tracheophyta</taxon>
        <taxon>Spermatophyta</taxon>
        <taxon>Magnoliopsida</taxon>
        <taxon>eudicotyledons</taxon>
        <taxon>Gunneridae</taxon>
        <taxon>Pentapetalae</taxon>
        <taxon>asterids</taxon>
        <taxon>lamiids</taxon>
        <taxon>Lamiales</taxon>
        <taxon>Gesneriaceae</taxon>
        <taxon>Didymocarpoideae</taxon>
        <taxon>Trichosporeae</taxon>
        <taxon>Loxocarpinae</taxon>
        <taxon>Dorcoceras</taxon>
    </lineage>
</organism>
<keyword evidence="4" id="KW-1185">Reference proteome</keyword>
<sequence length="152" mass="17587">MAPFVPCTRDAADIHLKQIALNNQSCMIRRLRAKLATERRKSASIKEELENKVFACQKKTERMKTKRQQARESHLECHHKLQVRIQEAEDTIQEQHIIIEALVEDKASLLQTIQDLLEENDSPAPFDDEWEEDLEEEGLEDIPVGEGEIVDE</sequence>
<keyword evidence="1" id="KW-0175">Coiled coil</keyword>
<feature type="coiled-coil region" evidence="1">
    <location>
        <begin position="85"/>
        <end position="119"/>
    </location>
</feature>
<protein>
    <submittedName>
        <fullName evidence="3">Uncharacterized protein</fullName>
    </submittedName>
</protein>
<feature type="region of interest" description="Disordered" evidence="2">
    <location>
        <begin position="119"/>
        <end position="152"/>
    </location>
</feature>
<evidence type="ECO:0000313" key="4">
    <source>
        <dbReference type="Proteomes" id="UP000250235"/>
    </source>
</evidence>
<gene>
    <name evidence="3" type="ORF">F511_22484</name>
</gene>
<dbReference type="EMBL" id="KV005666">
    <property type="protein sequence ID" value="KZV33826.1"/>
    <property type="molecule type" value="Genomic_DNA"/>
</dbReference>
<dbReference type="Proteomes" id="UP000250235">
    <property type="component" value="Unassembled WGS sequence"/>
</dbReference>